<feature type="non-terminal residue" evidence="2">
    <location>
        <position position="199"/>
    </location>
</feature>
<proteinExistence type="predicted"/>
<organism evidence="2 3">
    <name type="scientific">Frankliniella fusca</name>
    <dbReference type="NCBI Taxonomy" id="407009"/>
    <lineage>
        <taxon>Eukaryota</taxon>
        <taxon>Metazoa</taxon>
        <taxon>Ecdysozoa</taxon>
        <taxon>Arthropoda</taxon>
        <taxon>Hexapoda</taxon>
        <taxon>Insecta</taxon>
        <taxon>Pterygota</taxon>
        <taxon>Neoptera</taxon>
        <taxon>Paraneoptera</taxon>
        <taxon>Thysanoptera</taxon>
        <taxon>Terebrantia</taxon>
        <taxon>Thripoidea</taxon>
        <taxon>Thripidae</taxon>
        <taxon>Frankliniella</taxon>
    </lineage>
</organism>
<evidence type="ECO:0000313" key="3">
    <source>
        <dbReference type="Proteomes" id="UP001219518"/>
    </source>
</evidence>
<dbReference type="Proteomes" id="UP001219518">
    <property type="component" value="Unassembled WGS sequence"/>
</dbReference>
<dbReference type="EMBL" id="JAHWGI010001007">
    <property type="protein sequence ID" value="KAK3920568.1"/>
    <property type="molecule type" value="Genomic_DNA"/>
</dbReference>
<evidence type="ECO:0000313" key="2">
    <source>
        <dbReference type="EMBL" id="KAK3920568.1"/>
    </source>
</evidence>
<evidence type="ECO:0000256" key="1">
    <source>
        <dbReference type="SAM" id="MobiDB-lite"/>
    </source>
</evidence>
<gene>
    <name evidence="2" type="ORF">KUF71_009839</name>
</gene>
<feature type="region of interest" description="Disordered" evidence="1">
    <location>
        <begin position="171"/>
        <end position="199"/>
    </location>
</feature>
<protein>
    <submittedName>
        <fullName evidence="2">Amino-acid acetyltransferase, mitochondrial</fullName>
    </submittedName>
</protein>
<reference evidence="2" key="1">
    <citation type="submission" date="2021-07" db="EMBL/GenBank/DDBJ databases">
        <authorList>
            <person name="Catto M.A."/>
            <person name="Jacobson A."/>
            <person name="Kennedy G."/>
            <person name="Labadie P."/>
            <person name="Hunt B.G."/>
            <person name="Srinivasan R."/>
        </authorList>
    </citation>
    <scope>NUCLEOTIDE SEQUENCE</scope>
    <source>
        <strain evidence="2">PL_HMW_Pooled</strain>
        <tissue evidence="2">Head</tissue>
    </source>
</reference>
<name>A0AAE1LI68_9NEOP</name>
<comment type="caution">
    <text evidence="2">The sequence shown here is derived from an EMBL/GenBank/DDBJ whole genome shotgun (WGS) entry which is preliminary data.</text>
</comment>
<accession>A0AAE1LI68</accession>
<keyword evidence="3" id="KW-1185">Reference proteome</keyword>
<reference evidence="2" key="2">
    <citation type="journal article" date="2023" name="BMC Genomics">
        <title>Pest status, molecular evolution, and epigenetic factors derived from the genome assembly of Frankliniella fusca, a thysanopteran phytovirus vector.</title>
        <authorList>
            <person name="Catto M.A."/>
            <person name="Labadie P.E."/>
            <person name="Jacobson A.L."/>
            <person name="Kennedy G.G."/>
            <person name="Srinivasan R."/>
            <person name="Hunt B.G."/>
        </authorList>
    </citation>
    <scope>NUCLEOTIDE SEQUENCE</scope>
    <source>
        <strain evidence="2">PL_HMW_Pooled</strain>
    </source>
</reference>
<sequence length="199" mass="22025">MVSACQREFLPAASAQKFCRLCLLSLTELKESSNSIGPLRTSATHKQHVEDVVRDPSLKKTVWQSALASVLRVPEDSVMDAFHDFVGVSQMVLKLVLYEFIIVKKLFTVSYFNANIVAFAYGKPEITNKPSANLTEEKVVIIQDSRYCMINRGSNITMLTDCMCSTCSIKSQGKPEQQGKEGKSRAQAADVQDLNVEPG</sequence>
<dbReference type="AlphaFoldDB" id="A0AAE1LI68"/>